<name>A0A2B7WLG0_POLH7</name>
<organism evidence="2 3">
    <name type="scientific">Polytolypa hystricis (strain UAMH7299)</name>
    <dbReference type="NCBI Taxonomy" id="1447883"/>
    <lineage>
        <taxon>Eukaryota</taxon>
        <taxon>Fungi</taxon>
        <taxon>Dikarya</taxon>
        <taxon>Ascomycota</taxon>
        <taxon>Pezizomycotina</taxon>
        <taxon>Eurotiomycetes</taxon>
        <taxon>Eurotiomycetidae</taxon>
        <taxon>Onygenales</taxon>
        <taxon>Onygenales incertae sedis</taxon>
        <taxon>Polytolypa</taxon>
    </lineage>
</organism>
<comment type="caution">
    <text evidence="2">The sequence shown here is derived from an EMBL/GenBank/DDBJ whole genome shotgun (WGS) entry which is preliminary data.</text>
</comment>
<accession>A0A2B7WLG0</accession>
<sequence>MAIDVVMTPPPTRHRLPPPETTTSVESKTAFLASCGVAADTVAEWSTTYNTHLRQIEPEVRFLDIIIDLLKRRGISWLDNNHLSVIEIGTIEQDLRLKMDRLQEYNRDMIDLPPHIDAMRTLPPAQARIYLDFISFDTTATRERFIREVLPYLRLQEADRVVVPGGAQIGSKKRKRALEPESRIAAAASTAAAAASRPAKKRLLRRSTIIRTQKPRRSSRIAAKR</sequence>
<proteinExistence type="predicted"/>
<evidence type="ECO:0000313" key="2">
    <source>
        <dbReference type="EMBL" id="PGG97368.1"/>
    </source>
</evidence>
<feature type="region of interest" description="Disordered" evidence="1">
    <location>
        <begin position="189"/>
        <end position="225"/>
    </location>
</feature>
<dbReference type="Proteomes" id="UP000224634">
    <property type="component" value="Unassembled WGS sequence"/>
</dbReference>
<gene>
    <name evidence="2" type="ORF">AJ80_09708</name>
</gene>
<feature type="region of interest" description="Disordered" evidence="1">
    <location>
        <begin position="1"/>
        <end position="22"/>
    </location>
</feature>
<reference evidence="2 3" key="1">
    <citation type="submission" date="2017-10" db="EMBL/GenBank/DDBJ databases">
        <title>Comparative genomics in systemic dimorphic fungi from Ajellomycetaceae.</title>
        <authorList>
            <person name="Munoz J.F."/>
            <person name="Mcewen J.G."/>
            <person name="Clay O.K."/>
            <person name="Cuomo C.A."/>
        </authorList>
    </citation>
    <scope>NUCLEOTIDE SEQUENCE [LARGE SCALE GENOMIC DNA]</scope>
    <source>
        <strain evidence="2 3">UAMH7299</strain>
    </source>
</reference>
<protein>
    <submittedName>
        <fullName evidence="2">Uncharacterized protein</fullName>
    </submittedName>
</protein>
<feature type="compositionally biased region" description="Basic residues" evidence="1">
    <location>
        <begin position="213"/>
        <end position="225"/>
    </location>
</feature>
<keyword evidence="3" id="KW-1185">Reference proteome</keyword>
<dbReference type="AlphaFoldDB" id="A0A2B7WLG0"/>
<evidence type="ECO:0000313" key="3">
    <source>
        <dbReference type="Proteomes" id="UP000224634"/>
    </source>
</evidence>
<evidence type="ECO:0000256" key="1">
    <source>
        <dbReference type="SAM" id="MobiDB-lite"/>
    </source>
</evidence>
<dbReference type="EMBL" id="PDNA01000323">
    <property type="protein sequence ID" value="PGG97368.1"/>
    <property type="molecule type" value="Genomic_DNA"/>
</dbReference>